<dbReference type="Proteomes" id="UP000784294">
    <property type="component" value="Unassembled WGS sequence"/>
</dbReference>
<accession>A0A448WXS0</accession>
<evidence type="ECO:0000313" key="2">
    <source>
        <dbReference type="Proteomes" id="UP000784294"/>
    </source>
</evidence>
<sequence length="58" mass="6772">MLKRDESMRFQQAIVTLDGEKDRLQSCLDDKTEECHNLQQINTENETRLSEARVGMLC</sequence>
<keyword evidence="2" id="KW-1185">Reference proteome</keyword>
<organism evidence="1 2">
    <name type="scientific">Protopolystoma xenopodis</name>
    <dbReference type="NCBI Taxonomy" id="117903"/>
    <lineage>
        <taxon>Eukaryota</taxon>
        <taxon>Metazoa</taxon>
        <taxon>Spiralia</taxon>
        <taxon>Lophotrochozoa</taxon>
        <taxon>Platyhelminthes</taxon>
        <taxon>Monogenea</taxon>
        <taxon>Polyopisthocotylea</taxon>
        <taxon>Polystomatidea</taxon>
        <taxon>Polystomatidae</taxon>
        <taxon>Protopolystoma</taxon>
    </lineage>
</organism>
<dbReference type="EMBL" id="CAAALY010058851">
    <property type="protein sequence ID" value="VEL22883.1"/>
    <property type="molecule type" value="Genomic_DNA"/>
</dbReference>
<evidence type="ECO:0000313" key="1">
    <source>
        <dbReference type="EMBL" id="VEL22883.1"/>
    </source>
</evidence>
<gene>
    <name evidence="1" type="ORF">PXEA_LOCUS16323</name>
</gene>
<comment type="caution">
    <text evidence="1">The sequence shown here is derived from an EMBL/GenBank/DDBJ whole genome shotgun (WGS) entry which is preliminary data.</text>
</comment>
<reference evidence="1" key="1">
    <citation type="submission" date="2018-11" db="EMBL/GenBank/DDBJ databases">
        <authorList>
            <consortium name="Pathogen Informatics"/>
        </authorList>
    </citation>
    <scope>NUCLEOTIDE SEQUENCE</scope>
</reference>
<dbReference type="AlphaFoldDB" id="A0A448WXS0"/>
<dbReference type="OrthoDB" id="10254663at2759"/>
<name>A0A448WXS0_9PLAT</name>
<protein>
    <submittedName>
        <fullName evidence="1">Uncharacterized protein</fullName>
    </submittedName>
</protein>
<proteinExistence type="predicted"/>